<dbReference type="Proteomes" id="UP000734854">
    <property type="component" value="Unassembled WGS sequence"/>
</dbReference>
<gene>
    <name evidence="10" type="ORF">ZIOFF_020297</name>
</gene>
<reference evidence="10 11" key="1">
    <citation type="submission" date="2020-08" db="EMBL/GenBank/DDBJ databases">
        <title>Plant Genome Project.</title>
        <authorList>
            <person name="Zhang R.-G."/>
        </authorList>
    </citation>
    <scope>NUCLEOTIDE SEQUENCE [LARGE SCALE GENOMIC DNA]</scope>
    <source>
        <tissue evidence="10">Rhizome</tissue>
    </source>
</reference>
<dbReference type="PROSITE" id="PS51294">
    <property type="entry name" value="HTH_MYB"/>
    <property type="match status" value="1"/>
</dbReference>
<dbReference type="InterPro" id="IPR017884">
    <property type="entry name" value="SANT_dom"/>
</dbReference>
<evidence type="ECO:0000313" key="10">
    <source>
        <dbReference type="EMBL" id="KAG6516922.1"/>
    </source>
</evidence>
<dbReference type="Pfam" id="PF00249">
    <property type="entry name" value="Myb_DNA-binding"/>
    <property type="match status" value="1"/>
</dbReference>
<dbReference type="InterPro" id="IPR017930">
    <property type="entry name" value="Myb_dom"/>
</dbReference>
<evidence type="ECO:0000259" key="9">
    <source>
        <dbReference type="PROSITE" id="PS51294"/>
    </source>
</evidence>
<feature type="domain" description="SANT" evidence="8">
    <location>
        <begin position="23"/>
        <end position="74"/>
    </location>
</feature>
<evidence type="ECO:0000256" key="2">
    <source>
        <dbReference type="ARBA" id="ARBA00023015"/>
    </source>
</evidence>
<feature type="compositionally biased region" description="Basic and acidic residues" evidence="6">
    <location>
        <begin position="528"/>
        <end position="541"/>
    </location>
</feature>
<evidence type="ECO:0000313" key="11">
    <source>
        <dbReference type="Proteomes" id="UP000734854"/>
    </source>
</evidence>
<dbReference type="AlphaFoldDB" id="A0A8J5H6Z5"/>
<feature type="region of interest" description="Disordered" evidence="6">
    <location>
        <begin position="668"/>
        <end position="691"/>
    </location>
</feature>
<evidence type="ECO:0000259" key="7">
    <source>
        <dbReference type="PROSITE" id="PS50090"/>
    </source>
</evidence>
<dbReference type="PROSITE" id="PS51293">
    <property type="entry name" value="SANT"/>
    <property type="match status" value="1"/>
</dbReference>
<dbReference type="GO" id="GO:0005634">
    <property type="term" value="C:nucleus"/>
    <property type="evidence" value="ECO:0007669"/>
    <property type="project" value="UniProtKB-SubCell"/>
</dbReference>
<feature type="region of interest" description="Disordered" evidence="6">
    <location>
        <begin position="424"/>
        <end position="541"/>
    </location>
</feature>
<dbReference type="EMBL" id="JACMSC010000006">
    <property type="protein sequence ID" value="KAG6516922.1"/>
    <property type="molecule type" value="Genomic_DNA"/>
</dbReference>
<protein>
    <recommendedName>
        <fullName evidence="12">LHY</fullName>
    </recommendedName>
</protein>
<keyword evidence="5" id="KW-0539">Nucleus</keyword>
<keyword evidence="2" id="KW-0805">Transcription regulation</keyword>
<evidence type="ECO:0000256" key="4">
    <source>
        <dbReference type="ARBA" id="ARBA00023163"/>
    </source>
</evidence>
<evidence type="ECO:0000259" key="8">
    <source>
        <dbReference type="PROSITE" id="PS51293"/>
    </source>
</evidence>
<evidence type="ECO:0000256" key="6">
    <source>
        <dbReference type="SAM" id="MobiDB-lite"/>
    </source>
</evidence>
<feature type="compositionally biased region" description="Polar residues" evidence="6">
    <location>
        <begin position="465"/>
        <end position="487"/>
    </location>
</feature>
<dbReference type="FunFam" id="1.10.10.60:FF:000023">
    <property type="entry name" value="protein REVEILLE 6 isoform X1"/>
    <property type="match status" value="1"/>
</dbReference>
<feature type="domain" description="Myb-like" evidence="7">
    <location>
        <begin position="20"/>
        <end position="70"/>
    </location>
</feature>
<comment type="subcellular location">
    <subcellularLocation>
        <location evidence="1">Nucleus</location>
    </subcellularLocation>
</comment>
<feature type="region of interest" description="Disordered" evidence="6">
    <location>
        <begin position="78"/>
        <end position="109"/>
    </location>
</feature>
<name>A0A8J5H6Z5_ZINOF</name>
<dbReference type="InterPro" id="IPR006447">
    <property type="entry name" value="Myb_dom_plants"/>
</dbReference>
<keyword evidence="11" id="KW-1185">Reference proteome</keyword>
<comment type="caution">
    <text evidence="10">The sequence shown here is derived from an EMBL/GenBank/DDBJ whole genome shotgun (WGS) entry which is preliminary data.</text>
</comment>
<dbReference type="OrthoDB" id="118550at2759"/>
<feature type="compositionally biased region" description="Basic and acidic residues" evidence="6">
    <location>
        <begin position="499"/>
        <end position="510"/>
    </location>
</feature>
<dbReference type="NCBIfam" id="TIGR01557">
    <property type="entry name" value="myb_SHAQKYF"/>
    <property type="match status" value="1"/>
</dbReference>
<evidence type="ECO:0000256" key="5">
    <source>
        <dbReference type="ARBA" id="ARBA00023242"/>
    </source>
</evidence>
<accession>A0A8J5H6Z5</accession>
<proteinExistence type="predicted"/>
<dbReference type="GO" id="GO:0003677">
    <property type="term" value="F:DNA binding"/>
    <property type="evidence" value="ECO:0007669"/>
    <property type="project" value="UniProtKB-KW"/>
</dbReference>
<keyword evidence="4" id="KW-0804">Transcription</keyword>
<dbReference type="GO" id="GO:0010468">
    <property type="term" value="P:regulation of gene expression"/>
    <property type="evidence" value="ECO:0007669"/>
    <property type="project" value="UniProtKB-ARBA"/>
</dbReference>
<dbReference type="SMART" id="SM00717">
    <property type="entry name" value="SANT"/>
    <property type="match status" value="1"/>
</dbReference>
<evidence type="ECO:0000256" key="3">
    <source>
        <dbReference type="ARBA" id="ARBA00023125"/>
    </source>
</evidence>
<sequence>MEGNSSGDDAVLVKVRKPYTITKQRERWSEEEHNRFLEALKLYGRAWQRVEEHIGTKTAVQIRSHAQKFFTKLEKEALEKGVSPGQAHDIDIPPPRPKRKPSNPYPRKSIAGSFSLSGEAIYERLSQPMPLHGASEVMDFESEEASEKFTALQKLQSKDACESADRSEVLNVFQDSVSTSMSSVSKISSNHRKYLELFPIEEKLDGNVSINKSSVPDKMEQELDKFSHGVDKTGQCTKQQTEDLQTHIKQHPSCTNGIETEDPDAQNPAAVMNTKPPSNPAVSAMQFQNPPSIGSVHQPFPVCSPLSYFHSNQDAYRSFLNMSSTSSSLIVSTLLQNPAVHAAAIHAASLWPSSEAETPVQPTAEISTGEILEKREKSATSLQAIAAATVAAAAAWWASLGLLPWFPLPFASFAFASQYTSMGPSADPTRTQGFDGTERKPSEAGQEVPSENQFDSVKPMYHSSKPLSPSDSDASGRGQNSDKQAARSNKIKPDSGLQDSEKAKDKKIQDRSSCGSNTPSSSEVETDTIEKTHDEKVNNESKESLFSNFSAWEINHRRLRNCGSMNESWKEVSEEGRLAFQALFKREVLPQSFSPPLSDEAAAMLNKGFTELPADVDKNMCTTINLNSLCNNAENKPVVRNNDTTVSAKLKIRRTGFKPYKRCSIEAKDNRSSAVEENGNKRIRLHEEAST</sequence>
<feature type="compositionally biased region" description="Polar residues" evidence="6">
    <location>
        <begin position="511"/>
        <end position="523"/>
    </location>
</feature>
<dbReference type="PROSITE" id="PS50090">
    <property type="entry name" value="MYB_LIKE"/>
    <property type="match status" value="1"/>
</dbReference>
<dbReference type="PANTHER" id="PTHR12802:SF177">
    <property type="entry name" value="PROTEIN CCA1"/>
    <property type="match status" value="1"/>
</dbReference>
<dbReference type="PANTHER" id="PTHR12802">
    <property type="entry name" value="SWI/SNF COMPLEX-RELATED"/>
    <property type="match status" value="1"/>
</dbReference>
<dbReference type="CDD" id="cd00167">
    <property type="entry name" value="SANT"/>
    <property type="match status" value="1"/>
</dbReference>
<keyword evidence="3" id="KW-0238">DNA-binding</keyword>
<organism evidence="10 11">
    <name type="scientific">Zingiber officinale</name>
    <name type="common">Ginger</name>
    <name type="synonym">Amomum zingiber</name>
    <dbReference type="NCBI Taxonomy" id="94328"/>
    <lineage>
        <taxon>Eukaryota</taxon>
        <taxon>Viridiplantae</taxon>
        <taxon>Streptophyta</taxon>
        <taxon>Embryophyta</taxon>
        <taxon>Tracheophyta</taxon>
        <taxon>Spermatophyta</taxon>
        <taxon>Magnoliopsida</taxon>
        <taxon>Liliopsida</taxon>
        <taxon>Zingiberales</taxon>
        <taxon>Zingiberaceae</taxon>
        <taxon>Zingiber</taxon>
    </lineage>
</organism>
<dbReference type="InterPro" id="IPR001005">
    <property type="entry name" value="SANT/Myb"/>
</dbReference>
<evidence type="ECO:0008006" key="12">
    <source>
        <dbReference type="Google" id="ProtNLM"/>
    </source>
</evidence>
<evidence type="ECO:0000256" key="1">
    <source>
        <dbReference type="ARBA" id="ARBA00004123"/>
    </source>
</evidence>
<feature type="domain" description="HTH myb-type" evidence="9">
    <location>
        <begin position="20"/>
        <end position="74"/>
    </location>
</feature>
<feature type="compositionally biased region" description="Polar residues" evidence="6">
    <location>
        <begin position="424"/>
        <end position="434"/>
    </location>
</feature>